<feature type="transmembrane region" description="Helical" evidence="10">
    <location>
        <begin position="270"/>
        <end position="292"/>
    </location>
</feature>
<evidence type="ECO:0000313" key="12">
    <source>
        <dbReference type="RefSeq" id="XP_024942544.1"/>
    </source>
</evidence>
<dbReference type="GeneID" id="107269466"/>
<evidence type="ECO:0000313" key="11">
    <source>
        <dbReference type="Proteomes" id="UP000694920"/>
    </source>
</evidence>
<dbReference type="PANTHER" id="PTHR11153:SF14">
    <property type="entry name" value="SIDEROFLEXIN-2"/>
    <property type="match status" value="1"/>
</dbReference>
<keyword evidence="5" id="KW-0029">Amino-acid transport</keyword>
<keyword evidence="8 10" id="KW-0472">Membrane</keyword>
<dbReference type="RefSeq" id="XP_024942544.1">
    <property type="nucleotide sequence ID" value="XM_025086776.1"/>
</dbReference>
<gene>
    <name evidence="12" type="primary">LOC107269466</name>
</gene>
<feature type="transmembrane region" description="Helical" evidence="10">
    <location>
        <begin position="142"/>
        <end position="164"/>
    </location>
</feature>
<sequence>MDGVRFLIQLVSHDKSPPDESNKKKKSDSGKNDKSQDSGKKESPKSTERINVDKPLWSQDNYLGRWRHFAFITDFRTIFVSEEKLKAAKKLCEDYKAKKEAKDTTRDEIIYAKKLRDSSFHPDNGELMNVLGRMSSQFPANVFITTGMLAFYKSAAAVIGWQFLNQSFNALVNYTNRNAQIDQEDDVRVIKEAFIFAAVSSCATALISRRILSRRGPVVSRWAPFLAVVVGNMVNLPIMRQREIIRGIPISPKDQESMAIMNSKIASIKAISECVICRIVMAAPGMILIPVIMNRIKPYCFYQLRPWIRFPVEISLCGAFLLLMIPSALAIYPQRNSMKTSFLKINANEYEEFQKNYKGKSELDRVCYNKGL</sequence>
<dbReference type="GO" id="GO:0015075">
    <property type="term" value="F:monoatomic ion transmembrane transporter activity"/>
    <property type="evidence" value="ECO:0007669"/>
    <property type="project" value="InterPro"/>
</dbReference>
<feature type="transmembrane region" description="Helical" evidence="10">
    <location>
        <begin position="312"/>
        <end position="332"/>
    </location>
</feature>
<evidence type="ECO:0000256" key="6">
    <source>
        <dbReference type="ARBA" id="ARBA00022989"/>
    </source>
</evidence>
<dbReference type="KEGG" id="ccin:107269466"/>
<accession>A0AAJ7W2X4</accession>
<keyword evidence="3" id="KW-0813">Transport</keyword>
<keyword evidence="7" id="KW-0496">Mitochondrion</keyword>
<evidence type="ECO:0000256" key="1">
    <source>
        <dbReference type="ARBA" id="ARBA00004225"/>
    </source>
</evidence>
<name>A0AAJ7W2X4_CEPCN</name>
<proteinExistence type="inferred from homology"/>
<keyword evidence="4 10" id="KW-0812">Transmembrane</keyword>
<dbReference type="Proteomes" id="UP000694920">
    <property type="component" value="Unplaced"/>
</dbReference>
<dbReference type="GO" id="GO:0140300">
    <property type="term" value="P:serine import into mitochondrion"/>
    <property type="evidence" value="ECO:0007669"/>
    <property type="project" value="TreeGrafter"/>
</dbReference>
<evidence type="ECO:0000256" key="9">
    <source>
        <dbReference type="SAM" id="MobiDB-lite"/>
    </source>
</evidence>
<protein>
    <submittedName>
        <fullName evidence="12">Sideroflexin-2 isoform X1</fullName>
    </submittedName>
</protein>
<reference evidence="12" key="1">
    <citation type="submission" date="2025-08" db="UniProtKB">
        <authorList>
            <consortium name="RefSeq"/>
        </authorList>
    </citation>
    <scope>IDENTIFICATION</scope>
</reference>
<comment type="similarity">
    <text evidence="2">Belongs to the sideroflexin family.</text>
</comment>
<dbReference type="GO" id="GO:0005743">
    <property type="term" value="C:mitochondrial inner membrane"/>
    <property type="evidence" value="ECO:0007669"/>
    <property type="project" value="TreeGrafter"/>
</dbReference>
<dbReference type="AlphaFoldDB" id="A0AAJ7W2X4"/>
<evidence type="ECO:0000256" key="5">
    <source>
        <dbReference type="ARBA" id="ARBA00022970"/>
    </source>
</evidence>
<evidence type="ECO:0000256" key="3">
    <source>
        <dbReference type="ARBA" id="ARBA00022448"/>
    </source>
</evidence>
<organism evidence="11 12">
    <name type="scientific">Cephus cinctus</name>
    <name type="common">Wheat stem sawfly</name>
    <dbReference type="NCBI Taxonomy" id="211228"/>
    <lineage>
        <taxon>Eukaryota</taxon>
        <taxon>Metazoa</taxon>
        <taxon>Ecdysozoa</taxon>
        <taxon>Arthropoda</taxon>
        <taxon>Hexapoda</taxon>
        <taxon>Insecta</taxon>
        <taxon>Pterygota</taxon>
        <taxon>Neoptera</taxon>
        <taxon>Endopterygota</taxon>
        <taxon>Hymenoptera</taxon>
        <taxon>Cephoidea</taxon>
        <taxon>Cephidae</taxon>
        <taxon>Cephus</taxon>
    </lineage>
</organism>
<evidence type="ECO:0000256" key="10">
    <source>
        <dbReference type="SAM" id="Phobius"/>
    </source>
</evidence>
<feature type="region of interest" description="Disordered" evidence="9">
    <location>
        <begin position="11"/>
        <end position="51"/>
    </location>
</feature>
<evidence type="ECO:0000256" key="7">
    <source>
        <dbReference type="ARBA" id="ARBA00023128"/>
    </source>
</evidence>
<keyword evidence="11" id="KW-1185">Reference proteome</keyword>
<evidence type="ECO:0000256" key="4">
    <source>
        <dbReference type="ARBA" id="ARBA00022692"/>
    </source>
</evidence>
<feature type="compositionally biased region" description="Basic and acidic residues" evidence="9">
    <location>
        <begin position="12"/>
        <end position="51"/>
    </location>
</feature>
<dbReference type="InterPro" id="IPR004686">
    <property type="entry name" value="Mtc"/>
</dbReference>
<dbReference type="PANTHER" id="PTHR11153">
    <property type="entry name" value="SIDEROFLEXIN"/>
    <property type="match status" value="1"/>
</dbReference>
<keyword evidence="6 10" id="KW-1133">Transmembrane helix</keyword>
<comment type="subcellular location">
    <subcellularLocation>
        <location evidence="1">Mitochondrion membrane</location>
        <topology evidence="1">Multi-pass membrane protein</topology>
    </subcellularLocation>
</comment>
<evidence type="ECO:0000256" key="8">
    <source>
        <dbReference type="ARBA" id="ARBA00023136"/>
    </source>
</evidence>
<evidence type="ECO:0000256" key="2">
    <source>
        <dbReference type="ARBA" id="ARBA00005974"/>
    </source>
</evidence>
<dbReference type="Pfam" id="PF03820">
    <property type="entry name" value="SFXNs"/>
    <property type="match status" value="1"/>
</dbReference>